<dbReference type="AlphaFoldDB" id="Q2L2N1"/>
<keyword evidence="2" id="KW-1185">Reference proteome</keyword>
<dbReference type="RefSeq" id="WP_012417070.1">
    <property type="nucleotide sequence ID" value="NC_010645.1"/>
</dbReference>
<accession>Q2L2N1</accession>
<evidence type="ECO:0000313" key="2">
    <source>
        <dbReference type="Proteomes" id="UP000001977"/>
    </source>
</evidence>
<organism evidence="1 2">
    <name type="scientific">Bordetella avium (strain 197N)</name>
    <dbReference type="NCBI Taxonomy" id="360910"/>
    <lineage>
        <taxon>Bacteria</taxon>
        <taxon>Pseudomonadati</taxon>
        <taxon>Pseudomonadota</taxon>
        <taxon>Betaproteobacteria</taxon>
        <taxon>Burkholderiales</taxon>
        <taxon>Alcaligenaceae</taxon>
        <taxon>Bordetella</taxon>
    </lineage>
</organism>
<name>Q2L2N1_BORA1</name>
<sequence>MSKRPHPELNTSSDAEQRAQRTLAAANRMMNREATKTATEISSAETELMRYMEEFRTRQRSGYGHAGVVLQRRPRLR</sequence>
<gene>
    <name evidence="1" type="ordered locus">BAV1389</name>
</gene>
<dbReference type="HOGENOM" id="CLU_2631107_0_0_4"/>
<reference evidence="1 2" key="1">
    <citation type="journal article" date="2006" name="J. Bacteriol.">
        <title>Comparison of the genome sequence of the poultry pathogen Bordetella avium with those of B. bronchiseptica, B. pertussis, and B. parapertussis reveals extensive diversity in surface structures associated with host interaction.</title>
        <authorList>
            <person name="Sebaihia M."/>
            <person name="Preston A."/>
            <person name="Maskell D.J."/>
            <person name="Kuzmiak H."/>
            <person name="Connell T.D."/>
            <person name="King N.D."/>
            <person name="Orndorff P.E."/>
            <person name="Miyamoto D.M."/>
            <person name="Thomson N.R."/>
            <person name="Harris D."/>
            <person name="Goble A."/>
            <person name="Lord A."/>
            <person name="Murphy L."/>
            <person name="Quail M.A."/>
            <person name="Rutter S."/>
            <person name="Squares R."/>
            <person name="Squares S."/>
            <person name="Woodward J."/>
            <person name="Parkhill J."/>
            <person name="Temple L.M."/>
        </authorList>
    </citation>
    <scope>NUCLEOTIDE SEQUENCE [LARGE SCALE GENOMIC DNA]</scope>
    <source>
        <strain evidence="1 2">197N</strain>
    </source>
</reference>
<proteinExistence type="predicted"/>
<dbReference type="KEGG" id="bav:BAV1389"/>
<dbReference type="Proteomes" id="UP000001977">
    <property type="component" value="Chromosome"/>
</dbReference>
<dbReference type="OrthoDB" id="8640890at2"/>
<dbReference type="EMBL" id="AM167904">
    <property type="protein sequence ID" value="CAJ48998.1"/>
    <property type="molecule type" value="Genomic_DNA"/>
</dbReference>
<protein>
    <submittedName>
        <fullName evidence="1">Uncharacterized protein</fullName>
    </submittedName>
</protein>
<evidence type="ECO:0000313" key="1">
    <source>
        <dbReference type="EMBL" id="CAJ48998.1"/>
    </source>
</evidence>